<feature type="transmembrane region" description="Helical" evidence="1">
    <location>
        <begin position="478"/>
        <end position="496"/>
    </location>
</feature>
<sequence>MTDFQSAFDTNTSGINTTLTTQLSSVQQWANIPGSLVKASSSSAGYLWGFNSVNKVYVCQQPCTGNWEEADITKLQPPKPSSLGYLSGRWISGNIPIINSDVDDQGNPVYISFESPYTKMVRSDGVSKFYVGPISNYSSGNWNSYSKAPPGAYNLNLNPVQNSPPVTTLDIATDETNVYLLFLSGSTTSIAVKTANNQTDWSVIQVSTPQFSPTNIFSTQTYIWLQGASNQKVKIPKPLSMSNSMPVGDISVKITSSSSSALYGIDGSGNAMKTDETLQTGWAPVAGLQGRPVSSLVGDLDQTGLFVINGAGVSECVGDCSIPQITPLNTQGYMPLYLTGDPATKQLWMTSSTEGSVGNIFNRIANPDYGSITGSIAPLDKNRDDIKTDVTKEYSKQTQVMNVNKQLSMFKSLFNHLFGEATKAQTNANTRISQVETDLQNKKKTLDQLNSIQPTIQKFVVTLAITALVYAVFSPFGWYVHAIALVVLVIGIYLTLNNDVTLSRLWSRLP</sequence>
<dbReference type="EMBL" id="MN739658">
    <property type="protein sequence ID" value="QHT18621.1"/>
    <property type="molecule type" value="Genomic_DNA"/>
</dbReference>
<keyword evidence="1" id="KW-1133">Transmembrane helix</keyword>
<evidence type="ECO:0000313" key="2">
    <source>
        <dbReference type="EMBL" id="QHT18621.1"/>
    </source>
</evidence>
<evidence type="ECO:0000256" key="1">
    <source>
        <dbReference type="SAM" id="Phobius"/>
    </source>
</evidence>
<organism evidence="2">
    <name type="scientific">viral metagenome</name>
    <dbReference type="NCBI Taxonomy" id="1070528"/>
    <lineage>
        <taxon>unclassified sequences</taxon>
        <taxon>metagenomes</taxon>
        <taxon>organismal metagenomes</taxon>
    </lineage>
</organism>
<keyword evidence="1" id="KW-0812">Transmembrane</keyword>
<protein>
    <submittedName>
        <fullName evidence="2">Uncharacterized protein</fullName>
    </submittedName>
</protein>
<name>A0A6C0DQ78_9ZZZZ</name>
<proteinExistence type="predicted"/>
<accession>A0A6C0DQ78</accession>
<reference evidence="2" key="1">
    <citation type="journal article" date="2020" name="Nature">
        <title>Giant virus diversity and host interactions through global metagenomics.</title>
        <authorList>
            <person name="Schulz F."/>
            <person name="Roux S."/>
            <person name="Paez-Espino D."/>
            <person name="Jungbluth S."/>
            <person name="Walsh D.A."/>
            <person name="Denef V.J."/>
            <person name="McMahon K.D."/>
            <person name="Konstantinidis K.T."/>
            <person name="Eloe-Fadrosh E.A."/>
            <person name="Kyrpides N.C."/>
            <person name="Woyke T."/>
        </authorList>
    </citation>
    <scope>NUCLEOTIDE SEQUENCE</scope>
    <source>
        <strain evidence="2">GVMAG-M-3300023174-47</strain>
    </source>
</reference>
<keyword evidence="1" id="KW-0472">Membrane</keyword>
<dbReference type="AlphaFoldDB" id="A0A6C0DQ78"/>